<dbReference type="GO" id="GO:0005737">
    <property type="term" value="C:cytoplasm"/>
    <property type="evidence" value="ECO:0007669"/>
    <property type="project" value="TreeGrafter"/>
</dbReference>
<evidence type="ECO:0000256" key="1">
    <source>
        <dbReference type="ARBA" id="ARBA00008903"/>
    </source>
</evidence>
<dbReference type="PANTHER" id="PTHR13812:SF19">
    <property type="entry name" value="KETIMINE REDUCTASE MU-CRYSTALLIN"/>
    <property type="match status" value="1"/>
</dbReference>
<dbReference type="Gene3D" id="3.40.50.720">
    <property type="entry name" value="NAD(P)-binding Rossmann-like Domain"/>
    <property type="match status" value="1"/>
</dbReference>
<dbReference type="Gene3D" id="3.30.1780.10">
    <property type="entry name" value="ornithine cyclodeaminase, domain 1"/>
    <property type="match status" value="1"/>
</dbReference>
<comment type="similarity">
    <text evidence="1">Belongs to the ornithine cyclodeaminase/mu-crystallin family.</text>
</comment>
<dbReference type="AlphaFoldDB" id="A0A931G4X1"/>
<dbReference type="EMBL" id="JADQTO010000037">
    <property type="protein sequence ID" value="MBG0568351.1"/>
    <property type="molecule type" value="Genomic_DNA"/>
</dbReference>
<dbReference type="SUPFAM" id="SSF51735">
    <property type="entry name" value="NAD(P)-binding Rossmann-fold domains"/>
    <property type="match status" value="1"/>
</dbReference>
<proteinExistence type="inferred from homology"/>
<gene>
    <name evidence="2" type="ORF">I4J89_43690</name>
</gene>
<dbReference type="PIRSF" id="PIRSF001439">
    <property type="entry name" value="CryM"/>
    <property type="match status" value="1"/>
</dbReference>
<dbReference type="InterPro" id="IPR036291">
    <property type="entry name" value="NAD(P)-bd_dom_sf"/>
</dbReference>
<name>A0A931G4X1_9ACTN</name>
<dbReference type="RefSeq" id="WP_196420126.1">
    <property type="nucleotide sequence ID" value="NZ_JADQTO010000037.1"/>
</dbReference>
<protein>
    <submittedName>
        <fullName evidence="2">Ornithine cyclodeaminase family protein</fullName>
    </submittedName>
</protein>
<reference evidence="2" key="1">
    <citation type="submission" date="2020-11" db="EMBL/GenBank/DDBJ databases">
        <title>Isolation and identification of active actinomycetes.</title>
        <authorList>
            <person name="Sun X."/>
        </authorList>
    </citation>
    <scope>NUCLEOTIDE SEQUENCE</scope>
    <source>
        <strain evidence="2">NEAU-A11</strain>
    </source>
</reference>
<comment type="caution">
    <text evidence="2">The sequence shown here is derived from an EMBL/GenBank/DDBJ whole genome shotgun (WGS) entry which is preliminary data.</text>
</comment>
<accession>A0A931G4X1</accession>
<sequence length="327" mass="33445">MIVLDGPDTRAALPMADAVECAREAMRATAGEHLRQPLRTVINAGPAGFLAAMPVCVADPAETLFGIKTIVVKPGNAARGLPSHNGLVVLFDGDTGLPTAAVDAAVITEIRTAAVSAVATGALARADAARLSIIGTGAQARTHLEAMLEVREIGSVRVWGRTPERVTEFAGWARTRFGLPVTEAVSPRDAAAGADVVCTVTASPEPLLSAADVAPGAHVNAVGASQPGSRELAPDLVARCRVVVDRRESAGAEADDLILSADPPRRAPVAAELGEVLLGRAAGRTGPEEITLFKSVGLAVQDLFAARAAVRRAAGTGIGNHVPMRAG</sequence>
<organism evidence="2 3">
    <name type="scientific">Actinoplanes aureus</name>
    <dbReference type="NCBI Taxonomy" id="2792083"/>
    <lineage>
        <taxon>Bacteria</taxon>
        <taxon>Bacillati</taxon>
        <taxon>Actinomycetota</taxon>
        <taxon>Actinomycetes</taxon>
        <taxon>Micromonosporales</taxon>
        <taxon>Micromonosporaceae</taxon>
        <taxon>Actinoplanes</taxon>
    </lineage>
</organism>
<dbReference type="InterPro" id="IPR003462">
    <property type="entry name" value="ODC_Mu_crystall"/>
</dbReference>
<dbReference type="GO" id="GO:0019752">
    <property type="term" value="P:carboxylic acid metabolic process"/>
    <property type="evidence" value="ECO:0007669"/>
    <property type="project" value="UniProtKB-ARBA"/>
</dbReference>
<evidence type="ECO:0000313" key="3">
    <source>
        <dbReference type="Proteomes" id="UP000598146"/>
    </source>
</evidence>
<dbReference type="PANTHER" id="PTHR13812">
    <property type="entry name" value="KETIMINE REDUCTASE MU-CRYSTALLIN"/>
    <property type="match status" value="1"/>
</dbReference>
<dbReference type="FunFam" id="3.40.50.720:FF:000311">
    <property type="entry name" value="Ornithine cyclodeaminase"/>
    <property type="match status" value="1"/>
</dbReference>
<dbReference type="GO" id="GO:0016491">
    <property type="term" value="F:oxidoreductase activity"/>
    <property type="evidence" value="ECO:0007669"/>
    <property type="project" value="UniProtKB-ARBA"/>
</dbReference>
<dbReference type="Pfam" id="PF02423">
    <property type="entry name" value="OCD_Mu_crystall"/>
    <property type="match status" value="1"/>
</dbReference>
<evidence type="ECO:0000313" key="2">
    <source>
        <dbReference type="EMBL" id="MBG0568351.1"/>
    </source>
</evidence>
<dbReference type="InterPro" id="IPR023401">
    <property type="entry name" value="ODC_N"/>
</dbReference>
<dbReference type="Proteomes" id="UP000598146">
    <property type="component" value="Unassembled WGS sequence"/>
</dbReference>
<keyword evidence="3" id="KW-1185">Reference proteome</keyword>